<feature type="domain" description="RCK C-terminal" evidence="8">
    <location>
        <begin position="379"/>
        <end position="461"/>
    </location>
</feature>
<dbReference type="InterPro" id="IPR006036">
    <property type="entry name" value="K_uptake_TrkA"/>
</dbReference>
<proteinExistence type="predicted"/>
<dbReference type="Pfam" id="PF02254">
    <property type="entry name" value="TrkA_N"/>
    <property type="match status" value="2"/>
</dbReference>
<evidence type="ECO:0000313" key="9">
    <source>
        <dbReference type="EMBL" id="CAA9216319.1"/>
    </source>
</evidence>
<reference evidence="9" key="1">
    <citation type="submission" date="2020-02" db="EMBL/GenBank/DDBJ databases">
        <authorList>
            <person name="Meier V. D."/>
        </authorList>
    </citation>
    <scope>NUCLEOTIDE SEQUENCE</scope>
    <source>
        <strain evidence="9">AVDCRST_MAG50</strain>
    </source>
</reference>
<dbReference type="EMBL" id="CADCTF010000017">
    <property type="protein sequence ID" value="CAA9216319.1"/>
    <property type="molecule type" value="Genomic_DNA"/>
</dbReference>
<keyword evidence="2" id="KW-0813">Transport</keyword>
<dbReference type="InterPro" id="IPR036291">
    <property type="entry name" value="NAD(P)-bd_dom_sf"/>
</dbReference>
<evidence type="ECO:0000256" key="1">
    <source>
        <dbReference type="ARBA" id="ARBA00017378"/>
    </source>
</evidence>
<keyword evidence="6" id="KW-0406">Ion transport</keyword>
<dbReference type="Gene3D" id="3.30.70.1450">
    <property type="entry name" value="Regulator of K+ conductance, C-terminal domain"/>
    <property type="match status" value="2"/>
</dbReference>
<dbReference type="PROSITE" id="PS51202">
    <property type="entry name" value="RCK_C"/>
    <property type="match status" value="2"/>
</dbReference>
<dbReference type="GO" id="GO:0005886">
    <property type="term" value="C:plasma membrane"/>
    <property type="evidence" value="ECO:0007669"/>
    <property type="project" value="InterPro"/>
</dbReference>
<dbReference type="PRINTS" id="PR00335">
    <property type="entry name" value="KUPTAKETRKA"/>
</dbReference>
<evidence type="ECO:0000256" key="3">
    <source>
        <dbReference type="ARBA" id="ARBA00022538"/>
    </source>
</evidence>
<dbReference type="InterPro" id="IPR003148">
    <property type="entry name" value="RCK_N"/>
</dbReference>
<feature type="domain" description="RCK N-terminal" evidence="7">
    <location>
        <begin position="13"/>
        <end position="133"/>
    </location>
</feature>
<accession>A0A6J4HAY8</accession>
<dbReference type="SUPFAM" id="SSF51735">
    <property type="entry name" value="NAD(P)-binding Rossmann-fold domains"/>
    <property type="match status" value="2"/>
</dbReference>
<dbReference type="InterPro" id="IPR006037">
    <property type="entry name" value="RCK_C"/>
</dbReference>
<evidence type="ECO:0000256" key="5">
    <source>
        <dbReference type="ARBA" id="ARBA00023027"/>
    </source>
</evidence>
<keyword evidence="5" id="KW-0520">NAD</keyword>
<dbReference type="PANTHER" id="PTHR43833:SF5">
    <property type="entry name" value="TRK SYSTEM POTASSIUM UPTAKE PROTEIN TRKA"/>
    <property type="match status" value="1"/>
</dbReference>
<dbReference type="PROSITE" id="PS51201">
    <property type="entry name" value="RCK_N"/>
    <property type="match status" value="1"/>
</dbReference>
<dbReference type="AlphaFoldDB" id="A0A6J4HAY8"/>
<evidence type="ECO:0000259" key="8">
    <source>
        <dbReference type="PROSITE" id="PS51202"/>
    </source>
</evidence>
<keyword evidence="4" id="KW-0630">Potassium</keyword>
<sequence length="461" mass="48532">MASVSARRRQTAGVHVVIVGAGEVGWYLAERLDAEHDVVVIEQDADTANAIGEDLDIQVVVGNACHPSVLERAGIGRAALLAGVTQNDEVNLIASLLAKERGVPKTVVRIQTEELRGPAGAGLLAAVGADVVIDPDADTAEEILELVHLSGADEVYPMVGGDLVVVGGVIREGAPVAGRRLSELGEQFEPRWQFLFGAVTRRGETSIPRGDEVLEVGNHVRILTTREARRESLELIGAVSRRVRRLMVLGGGLVGTRVAAAMTAEGAEVVIIERDLVRARYLAEELPRARVIHGDITDIELLAEESVATMDVVVATSGEDTANVLACAFAAAEGSGFTVAVMHRLALLPLAGQFGIDATLSPRTASANAVLRELRGGSGAVATFLESDVEVNELTVDPGSRADGTVVADLHISRSVLLGAAVHLDGSVEIVRGPTRLVAGDRVVVFARATDLHKARQHFKA</sequence>
<dbReference type="SUPFAM" id="SSF116726">
    <property type="entry name" value="TrkA C-terminal domain-like"/>
    <property type="match status" value="2"/>
</dbReference>
<dbReference type="Gene3D" id="3.40.50.720">
    <property type="entry name" value="NAD(P)-binding Rossmann-like Domain"/>
    <property type="match status" value="2"/>
</dbReference>
<dbReference type="InterPro" id="IPR050721">
    <property type="entry name" value="Trk_Ktr_HKT_K-transport"/>
</dbReference>
<feature type="domain" description="RCK C-terminal" evidence="8">
    <location>
        <begin position="153"/>
        <end position="239"/>
    </location>
</feature>
<protein>
    <recommendedName>
        <fullName evidence="1">Trk system potassium uptake protein TrkA</fullName>
    </recommendedName>
</protein>
<evidence type="ECO:0000259" key="7">
    <source>
        <dbReference type="PROSITE" id="PS51201"/>
    </source>
</evidence>
<dbReference type="InterPro" id="IPR036721">
    <property type="entry name" value="RCK_C_sf"/>
</dbReference>
<gene>
    <name evidence="9" type="ORF">AVDCRST_MAG50-234</name>
</gene>
<keyword evidence="3" id="KW-0633">Potassium transport</keyword>
<evidence type="ECO:0000256" key="2">
    <source>
        <dbReference type="ARBA" id="ARBA00022448"/>
    </source>
</evidence>
<evidence type="ECO:0000256" key="4">
    <source>
        <dbReference type="ARBA" id="ARBA00022958"/>
    </source>
</evidence>
<organism evidence="9">
    <name type="scientific">uncultured Acidimicrobiales bacterium</name>
    <dbReference type="NCBI Taxonomy" id="310071"/>
    <lineage>
        <taxon>Bacteria</taxon>
        <taxon>Bacillati</taxon>
        <taxon>Actinomycetota</taxon>
        <taxon>Acidimicrobiia</taxon>
        <taxon>Acidimicrobiales</taxon>
        <taxon>environmental samples</taxon>
    </lineage>
</organism>
<name>A0A6J4HAY8_9ACTN</name>
<dbReference type="GO" id="GO:0015079">
    <property type="term" value="F:potassium ion transmembrane transporter activity"/>
    <property type="evidence" value="ECO:0007669"/>
    <property type="project" value="InterPro"/>
</dbReference>
<dbReference type="PANTHER" id="PTHR43833">
    <property type="entry name" value="POTASSIUM CHANNEL PROTEIN 2-RELATED-RELATED"/>
    <property type="match status" value="1"/>
</dbReference>
<evidence type="ECO:0000256" key="6">
    <source>
        <dbReference type="ARBA" id="ARBA00023065"/>
    </source>
</evidence>
<dbReference type="NCBIfam" id="NF007039">
    <property type="entry name" value="PRK09496.3-2"/>
    <property type="match status" value="1"/>
</dbReference>